<proteinExistence type="predicted"/>
<comment type="caution">
    <text evidence="2">The sequence shown here is derived from an EMBL/GenBank/DDBJ whole genome shotgun (WGS) entry which is preliminary data.</text>
</comment>
<feature type="compositionally biased region" description="Acidic residues" evidence="1">
    <location>
        <begin position="425"/>
        <end position="439"/>
    </location>
</feature>
<dbReference type="InterPro" id="IPR036397">
    <property type="entry name" value="RNaseH_sf"/>
</dbReference>
<feature type="region of interest" description="Disordered" evidence="1">
    <location>
        <begin position="424"/>
        <end position="450"/>
    </location>
</feature>
<dbReference type="EMBL" id="LNIX01000001">
    <property type="protein sequence ID" value="OXA61769.1"/>
    <property type="molecule type" value="Genomic_DNA"/>
</dbReference>
<dbReference type="OMA" id="WINEHAC"/>
<sequence>MRGSYFHPAQRVSKALNVSERTVYNVANEERTGQLLNPSENRKRCGRKAVVIDSFTEGVIRRAVLQSYAEKKFPTLTALHATLSSDPNFPEMKRTTLRNIMKNTLKFKYVKTQGKPVPMERVDIAASRADYLTANTTVRKVKYYRRNGYSIFYQDETWINEHACKTKAWHIPEKEILSMSNSRPHVDIWLKGVGHRFADGLIGGFSDWPSGAGRRIIIVHLGSENGFLRGAGRVFSNTQKKPKDVPETTDDYHADMSTDYFVAWIKEIVDFLPEKSVLVLDQASYHKTIEESSKNPRSNWRKAKIIAWLENKKAQLPSHYPSFEKMTIPLLRQLAKKYHEDEEIIVERIVKTFQIIKRNQNPKLKEVEMLTKTVLEEMEADKNLWEKCVEHVIRLEDLLMEKENLVDDFMERIITPIIIPVCEGDSTEESSDEESDSESESNGSESELNV</sequence>
<gene>
    <name evidence="2" type="ORF">Fcan01_02560</name>
</gene>
<protein>
    <submittedName>
        <fullName evidence="2">Ribosomal RNA small subunit methyltransferase G</fullName>
    </submittedName>
</protein>
<keyword evidence="2" id="KW-0808">Transferase</keyword>
<evidence type="ECO:0000256" key="1">
    <source>
        <dbReference type="SAM" id="MobiDB-lite"/>
    </source>
</evidence>
<dbReference type="PANTHER" id="PTHR33939:SF1">
    <property type="entry name" value="DUF4371 DOMAIN-CONTAINING PROTEIN"/>
    <property type="match status" value="1"/>
</dbReference>
<dbReference type="GO" id="GO:0008168">
    <property type="term" value="F:methyltransferase activity"/>
    <property type="evidence" value="ECO:0007669"/>
    <property type="project" value="UniProtKB-KW"/>
</dbReference>
<dbReference type="GO" id="GO:0003676">
    <property type="term" value="F:nucleic acid binding"/>
    <property type="evidence" value="ECO:0007669"/>
    <property type="project" value="InterPro"/>
</dbReference>
<evidence type="ECO:0000313" key="2">
    <source>
        <dbReference type="EMBL" id="OXA61769.1"/>
    </source>
</evidence>
<organism evidence="2 3">
    <name type="scientific">Folsomia candida</name>
    <name type="common">Springtail</name>
    <dbReference type="NCBI Taxonomy" id="158441"/>
    <lineage>
        <taxon>Eukaryota</taxon>
        <taxon>Metazoa</taxon>
        <taxon>Ecdysozoa</taxon>
        <taxon>Arthropoda</taxon>
        <taxon>Hexapoda</taxon>
        <taxon>Collembola</taxon>
        <taxon>Entomobryomorpha</taxon>
        <taxon>Isotomoidea</taxon>
        <taxon>Isotomidae</taxon>
        <taxon>Proisotominae</taxon>
        <taxon>Folsomia</taxon>
    </lineage>
</organism>
<dbReference type="GO" id="GO:0032259">
    <property type="term" value="P:methylation"/>
    <property type="evidence" value="ECO:0007669"/>
    <property type="project" value="UniProtKB-KW"/>
</dbReference>
<dbReference type="AlphaFoldDB" id="A0A226EW70"/>
<dbReference type="Gene3D" id="3.30.420.10">
    <property type="entry name" value="Ribonuclease H-like superfamily/Ribonuclease H"/>
    <property type="match status" value="1"/>
</dbReference>
<accession>A0A226EW70</accession>
<dbReference type="Proteomes" id="UP000198287">
    <property type="component" value="Unassembled WGS sequence"/>
</dbReference>
<name>A0A226EW70_FOLCA</name>
<keyword evidence="2" id="KW-0489">Methyltransferase</keyword>
<keyword evidence="3" id="KW-1185">Reference proteome</keyword>
<reference evidence="2 3" key="1">
    <citation type="submission" date="2015-12" db="EMBL/GenBank/DDBJ databases">
        <title>The genome of Folsomia candida.</title>
        <authorList>
            <person name="Faddeeva A."/>
            <person name="Derks M.F."/>
            <person name="Anvar Y."/>
            <person name="Smit S."/>
            <person name="Van Straalen N."/>
            <person name="Roelofs D."/>
        </authorList>
    </citation>
    <scope>NUCLEOTIDE SEQUENCE [LARGE SCALE GENOMIC DNA]</scope>
    <source>
        <strain evidence="2 3">VU population</strain>
        <tissue evidence="2">Whole body</tissue>
    </source>
</reference>
<dbReference type="OrthoDB" id="10048767at2759"/>
<feature type="compositionally biased region" description="Low complexity" evidence="1">
    <location>
        <begin position="440"/>
        <end position="450"/>
    </location>
</feature>
<dbReference type="PANTHER" id="PTHR33939">
    <property type="entry name" value="PROTEIN CBG22215"/>
    <property type="match status" value="1"/>
</dbReference>
<evidence type="ECO:0000313" key="3">
    <source>
        <dbReference type="Proteomes" id="UP000198287"/>
    </source>
</evidence>